<dbReference type="Pfam" id="PF19463">
    <property type="entry name" value="DUF6000"/>
    <property type="match status" value="1"/>
</dbReference>
<dbReference type="RefSeq" id="WP_184923701.1">
    <property type="nucleotide sequence ID" value="NZ_JACHJR010000001.1"/>
</dbReference>
<gene>
    <name evidence="1" type="ORF">F4556_007151</name>
</gene>
<protein>
    <submittedName>
        <fullName evidence="1">Uncharacterized protein</fullName>
    </submittedName>
</protein>
<reference evidence="1 2" key="1">
    <citation type="submission" date="2020-08" db="EMBL/GenBank/DDBJ databases">
        <title>Sequencing the genomes of 1000 actinobacteria strains.</title>
        <authorList>
            <person name="Klenk H.-P."/>
        </authorList>
    </citation>
    <scope>NUCLEOTIDE SEQUENCE [LARGE SCALE GENOMIC DNA]</scope>
    <source>
        <strain evidence="1 2">DSM 44786</strain>
    </source>
</reference>
<sequence>MRYVHEDPELQALVHRYVTPDRRYLKLGGSLGRMTGPERAKFARALGEAAADITPRELTVLLEGGWRERKTAAWFIAVARRTEFRERLGELLLASEVCFAGSAYSVALATFGTSADADLLAAYLDRYLRRPDLYYDQTAAIGALLHLDTRLGADRAARFLAPDGLWHQWIDGPPRKEHHHTPDSYRESIGQFCVFADESTEHCTAKRR</sequence>
<dbReference type="AlphaFoldDB" id="A0A7W7WLN2"/>
<dbReference type="EMBL" id="JACHJR010000001">
    <property type="protein sequence ID" value="MBB4951616.1"/>
    <property type="molecule type" value="Genomic_DNA"/>
</dbReference>
<evidence type="ECO:0000313" key="2">
    <source>
        <dbReference type="Proteomes" id="UP000573327"/>
    </source>
</evidence>
<accession>A0A7W7WLN2</accession>
<evidence type="ECO:0000313" key="1">
    <source>
        <dbReference type="EMBL" id="MBB4951616.1"/>
    </source>
</evidence>
<keyword evidence="2" id="KW-1185">Reference proteome</keyword>
<dbReference type="InterPro" id="IPR046042">
    <property type="entry name" value="DUF6000"/>
</dbReference>
<comment type="caution">
    <text evidence="1">The sequence shown here is derived from an EMBL/GenBank/DDBJ whole genome shotgun (WGS) entry which is preliminary data.</text>
</comment>
<name>A0A7W7WLN2_9ACTN</name>
<proteinExistence type="predicted"/>
<organism evidence="1 2">
    <name type="scientific">Kitasatospora gansuensis</name>
    <dbReference type="NCBI Taxonomy" id="258050"/>
    <lineage>
        <taxon>Bacteria</taxon>
        <taxon>Bacillati</taxon>
        <taxon>Actinomycetota</taxon>
        <taxon>Actinomycetes</taxon>
        <taxon>Kitasatosporales</taxon>
        <taxon>Streptomycetaceae</taxon>
        <taxon>Kitasatospora</taxon>
    </lineage>
</organism>
<dbReference type="Proteomes" id="UP000573327">
    <property type="component" value="Unassembled WGS sequence"/>
</dbReference>